<dbReference type="Proteomes" id="UP001152523">
    <property type="component" value="Unassembled WGS sequence"/>
</dbReference>
<dbReference type="InterPro" id="IPR036047">
    <property type="entry name" value="F-box-like_dom_sf"/>
</dbReference>
<gene>
    <name evidence="1" type="ORF">CEPIT_LOCUS31967</name>
</gene>
<dbReference type="AlphaFoldDB" id="A0AAV0F9T8"/>
<evidence type="ECO:0008006" key="3">
    <source>
        <dbReference type="Google" id="ProtNLM"/>
    </source>
</evidence>
<accession>A0AAV0F9T8</accession>
<evidence type="ECO:0000313" key="1">
    <source>
        <dbReference type="EMBL" id="CAH9132178.1"/>
    </source>
</evidence>
<protein>
    <recommendedName>
        <fullName evidence="3">F-box domain-containing protein</fullName>
    </recommendedName>
</protein>
<organism evidence="1 2">
    <name type="scientific">Cuscuta epithymum</name>
    <dbReference type="NCBI Taxonomy" id="186058"/>
    <lineage>
        <taxon>Eukaryota</taxon>
        <taxon>Viridiplantae</taxon>
        <taxon>Streptophyta</taxon>
        <taxon>Embryophyta</taxon>
        <taxon>Tracheophyta</taxon>
        <taxon>Spermatophyta</taxon>
        <taxon>Magnoliopsida</taxon>
        <taxon>eudicotyledons</taxon>
        <taxon>Gunneridae</taxon>
        <taxon>Pentapetalae</taxon>
        <taxon>asterids</taxon>
        <taxon>lamiids</taxon>
        <taxon>Solanales</taxon>
        <taxon>Convolvulaceae</taxon>
        <taxon>Cuscuteae</taxon>
        <taxon>Cuscuta</taxon>
        <taxon>Cuscuta subgen. Cuscuta</taxon>
    </lineage>
</organism>
<evidence type="ECO:0000313" key="2">
    <source>
        <dbReference type="Proteomes" id="UP001152523"/>
    </source>
</evidence>
<comment type="caution">
    <text evidence="1">The sequence shown here is derived from an EMBL/GenBank/DDBJ whole genome shotgun (WGS) entry which is preliminary data.</text>
</comment>
<dbReference type="EMBL" id="CAMAPF010000967">
    <property type="protein sequence ID" value="CAH9132178.1"/>
    <property type="molecule type" value="Genomic_DNA"/>
</dbReference>
<keyword evidence="2" id="KW-1185">Reference proteome</keyword>
<dbReference type="SUPFAM" id="SSF81383">
    <property type="entry name" value="F-box domain"/>
    <property type="match status" value="1"/>
</dbReference>
<sequence length="103" mass="11465">MDEQIIAGILVCLPPKSVYRFRPESKSWNHLISHPLFIQRYDSRLRRRGGAGLSAMFQGASARPDYLPPGKKSVMNILRLDLPGRVYHTAGCTAGTVQPVAFL</sequence>
<reference evidence="1" key="1">
    <citation type="submission" date="2022-07" db="EMBL/GenBank/DDBJ databases">
        <authorList>
            <person name="Macas J."/>
            <person name="Novak P."/>
            <person name="Neumann P."/>
        </authorList>
    </citation>
    <scope>NUCLEOTIDE SEQUENCE</scope>
</reference>
<proteinExistence type="predicted"/>
<name>A0AAV0F9T8_9ASTE</name>